<evidence type="ECO:0000313" key="2">
    <source>
        <dbReference type="EMBL" id="ERN17145.1"/>
    </source>
</evidence>
<dbReference type="eggNOG" id="ENOG502QXI0">
    <property type="taxonomic scope" value="Eukaryota"/>
</dbReference>
<dbReference type="InterPro" id="IPR027949">
    <property type="entry name" value="Chloroplast_duf"/>
</dbReference>
<organism evidence="2 3">
    <name type="scientific">Amborella trichopoda</name>
    <dbReference type="NCBI Taxonomy" id="13333"/>
    <lineage>
        <taxon>Eukaryota</taxon>
        <taxon>Viridiplantae</taxon>
        <taxon>Streptophyta</taxon>
        <taxon>Embryophyta</taxon>
        <taxon>Tracheophyta</taxon>
        <taxon>Spermatophyta</taxon>
        <taxon>Magnoliopsida</taxon>
        <taxon>Amborellales</taxon>
        <taxon>Amborellaceae</taxon>
        <taxon>Amborella</taxon>
    </lineage>
</organism>
<dbReference type="KEGG" id="atr:18445479"/>
<feature type="region of interest" description="Disordered" evidence="1">
    <location>
        <begin position="31"/>
        <end position="50"/>
    </location>
</feature>
<dbReference type="AlphaFoldDB" id="U5D4K5"/>
<keyword evidence="3" id="KW-1185">Reference proteome</keyword>
<protein>
    <recommendedName>
        <fullName evidence="4">F-box protein</fullName>
    </recommendedName>
</protein>
<dbReference type="OrthoDB" id="1897643at2759"/>
<sequence length="414" mass="44800">MAAISLGRVNAPTCLPCASSGPRVRAALSLPTKPPKIVSPSPPKLENNHYLSNNQRQLGKAPLSEHTFLFPQGKEEEDPVLMARLQAVAEIVADRAEMHANLAEQRNNWNTLLLNSTNSITLAAATMAALSSFPSTDVAHLSLTLSSTFLYSAATAMVCVMSKIQPSQLAEEQRNAARLFKSLHLHINSTRDLHPSLRPELSQFLEDAMARVLALDKAYPLPLLPGMLEKFPSEVKPTVWWPKTAAATPSKSSKEEMTDNGWSAEMEREMAEVARVLRERDTAEYVRLSKLVLNCNRAMAVAGPILMAAATVGTAFGGSAAVGGIVAGALACVVNSLSHGGQVGMVFEMYRNNAGFYQLLNESLLSSLNKPPAEREHAELVETRVALQLGRSISSLRNLASSSKNQKEFGSKLF</sequence>
<evidence type="ECO:0000256" key="1">
    <source>
        <dbReference type="SAM" id="MobiDB-lite"/>
    </source>
</evidence>
<dbReference type="PANTHER" id="PTHR33358">
    <property type="entry name" value="F-BOX PROTEIN WITH A DOMAIN PROTEIN"/>
    <property type="match status" value="1"/>
</dbReference>
<dbReference type="Proteomes" id="UP000017836">
    <property type="component" value="Unassembled WGS sequence"/>
</dbReference>
<evidence type="ECO:0000313" key="3">
    <source>
        <dbReference type="Proteomes" id="UP000017836"/>
    </source>
</evidence>
<dbReference type="EMBL" id="KI392384">
    <property type="protein sequence ID" value="ERN17145.1"/>
    <property type="molecule type" value="Genomic_DNA"/>
</dbReference>
<reference evidence="3" key="1">
    <citation type="journal article" date="2013" name="Science">
        <title>The Amborella genome and the evolution of flowering plants.</title>
        <authorList>
            <consortium name="Amborella Genome Project"/>
        </authorList>
    </citation>
    <scope>NUCLEOTIDE SEQUENCE [LARGE SCALE GENOMIC DNA]</scope>
</reference>
<dbReference type="Pfam" id="PF14476">
    <property type="entry name" value="Chloroplast_duf"/>
    <property type="match status" value="1"/>
</dbReference>
<proteinExistence type="predicted"/>
<evidence type="ECO:0008006" key="4">
    <source>
        <dbReference type="Google" id="ProtNLM"/>
    </source>
</evidence>
<dbReference type="OMA" id="HSENTMV"/>
<dbReference type="PANTHER" id="PTHR33358:SF12">
    <property type="entry name" value="F-BOX PROTEIN WITH A DOMAIN PROTEIN"/>
    <property type="match status" value="1"/>
</dbReference>
<name>U5D4K5_AMBTC</name>
<gene>
    <name evidence="2" type="ORF">AMTR_s00044p00128640</name>
</gene>
<dbReference type="Gramene" id="ERN17145">
    <property type="protein sequence ID" value="ERN17145"/>
    <property type="gene ID" value="AMTR_s00044p00128640"/>
</dbReference>
<dbReference type="HOGENOM" id="CLU_027757_0_0_1"/>
<accession>U5D4K5</accession>